<evidence type="ECO:0000313" key="2">
    <source>
        <dbReference type="EMBL" id="KAH1083920.1"/>
    </source>
</evidence>
<feature type="region of interest" description="Disordered" evidence="1">
    <location>
        <begin position="32"/>
        <end position="61"/>
    </location>
</feature>
<protein>
    <submittedName>
        <fullName evidence="2">Uncharacterized protein</fullName>
    </submittedName>
</protein>
<proteinExistence type="predicted"/>
<evidence type="ECO:0000256" key="1">
    <source>
        <dbReference type="SAM" id="MobiDB-lite"/>
    </source>
</evidence>
<sequence length="86" mass="9450">MSSSPSTRTWVLKGQLKNNNLYVYGAWTAETEKPPTPSSLPNQYESQVDGTGGQNSCTKKSTLLDPRPFFSLMSPMTRANALRLAP</sequence>
<accession>A0A9D4A458</accession>
<reference evidence="2 3" key="1">
    <citation type="journal article" date="2021" name="Plant Biotechnol. J.">
        <title>Multi-omics assisted identification of the key and species-specific regulatory components of drought-tolerant mechanisms in Gossypium stocksii.</title>
        <authorList>
            <person name="Yu D."/>
            <person name="Ke L."/>
            <person name="Zhang D."/>
            <person name="Wu Y."/>
            <person name="Sun Y."/>
            <person name="Mei J."/>
            <person name="Sun J."/>
            <person name="Sun Y."/>
        </authorList>
    </citation>
    <scope>NUCLEOTIDE SEQUENCE [LARGE SCALE GENOMIC DNA]</scope>
    <source>
        <strain evidence="3">cv. E1</strain>
        <tissue evidence="2">Leaf</tissue>
    </source>
</reference>
<dbReference type="OrthoDB" id="10500952at2759"/>
<feature type="compositionally biased region" description="Polar residues" evidence="1">
    <location>
        <begin position="39"/>
        <end position="61"/>
    </location>
</feature>
<dbReference type="EMBL" id="JAIQCV010000007">
    <property type="protein sequence ID" value="KAH1083920.1"/>
    <property type="molecule type" value="Genomic_DNA"/>
</dbReference>
<evidence type="ECO:0000313" key="3">
    <source>
        <dbReference type="Proteomes" id="UP000828251"/>
    </source>
</evidence>
<name>A0A9D4A458_9ROSI</name>
<organism evidence="2 3">
    <name type="scientific">Gossypium stocksii</name>
    <dbReference type="NCBI Taxonomy" id="47602"/>
    <lineage>
        <taxon>Eukaryota</taxon>
        <taxon>Viridiplantae</taxon>
        <taxon>Streptophyta</taxon>
        <taxon>Embryophyta</taxon>
        <taxon>Tracheophyta</taxon>
        <taxon>Spermatophyta</taxon>
        <taxon>Magnoliopsida</taxon>
        <taxon>eudicotyledons</taxon>
        <taxon>Gunneridae</taxon>
        <taxon>Pentapetalae</taxon>
        <taxon>rosids</taxon>
        <taxon>malvids</taxon>
        <taxon>Malvales</taxon>
        <taxon>Malvaceae</taxon>
        <taxon>Malvoideae</taxon>
        <taxon>Gossypium</taxon>
    </lineage>
</organism>
<dbReference type="AlphaFoldDB" id="A0A9D4A458"/>
<comment type="caution">
    <text evidence="2">The sequence shown here is derived from an EMBL/GenBank/DDBJ whole genome shotgun (WGS) entry which is preliminary data.</text>
</comment>
<keyword evidence="3" id="KW-1185">Reference proteome</keyword>
<gene>
    <name evidence="2" type="ORF">J1N35_023681</name>
</gene>
<dbReference type="Proteomes" id="UP000828251">
    <property type="component" value="Unassembled WGS sequence"/>
</dbReference>